<accession>F0WN13</accession>
<proteinExistence type="predicted"/>
<sequence length="68" mass="7768">MLVMLATCMKRALIRERVVLIDIRSHEYGDSKWYLGGLQIMTLEKLFNCFWIAIASTENMVLDSSGAN</sequence>
<organism evidence="1">
    <name type="scientific">Albugo laibachii Nc14</name>
    <dbReference type="NCBI Taxonomy" id="890382"/>
    <lineage>
        <taxon>Eukaryota</taxon>
        <taxon>Sar</taxon>
        <taxon>Stramenopiles</taxon>
        <taxon>Oomycota</taxon>
        <taxon>Peronosporomycetes</taxon>
        <taxon>Albuginales</taxon>
        <taxon>Albuginaceae</taxon>
        <taxon>Albugo</taxon>
    </lineage>
</organism>
<dbReference type="EMBL" id="FR824209">
    <property type="protein sequence ID" value="CCA22700.1"/>
    <property type="molecule type" value="Genomic_DNA"/>
</dbReference>
<evidence type="ECO:0000313" key="1">
    <source>
        <dbReference type="EMBL" id="CCA22700.1"/>
    </source>
</evidence>
<gene>
    <name evidence="1" type="primary">AlNc14C164G7846</name>
    <name evidence="1" type="ORF">ALNC14_088430</name>
</gene>
<dbReference type="HOGENOM" id="CLU_2854331_0_0_1"/>
<reference evidence="1" key="2">
    <citation type="submission" date="2011-02" db="EMBL/GenBank/DDBJ databases">
        <authorList>
            <person name="MacLean D."/>
        </authorList>
    </citation>
    <scope>NUCLEOTIDE SEQUENCE</scope>
</reference>
<protein>
    <submittedName>
        <fullName evidence="1">AlNc14C164G7846 protein</fullName>
    </submittedName>
</protein>
<reference evidence="1" key="1">
    <citation type="journal article" date="2011" name="PLoS Biol.">
        <title>Gene gain and loss during evolution of obligate parasitism in the white rust pathogen of Arabidopsis thaliana.</title>
        <authorList>
            <person name="Kemen E."/>
            <person name="Gardiner A."/>
            <person name="Schultz-Larsen T."/>
            <person name="Kemen A.C."/>
            <person name="Balmuth A.L."/>
            <person name="Robert-Seilaniantz A."/>
            <person name="Bailey K."/>
            <person name="Holub E."/>
            <person name="Studholme D.J."/>
            <person name="Maclean D."/>
            <person name="Jones J.D."/>
        </authorList>
    </citation>
    <scope>NUCLEOTIDE SEQUENCE</scope>
</reference>
<dbReference type="AlphaFoldDB" id="F0WN13"/>
<name>F0WN13_9STRA</name>